<dbReference type="RefSeq" id="XP_014178186.1">
    <property type="nucleotide sequence ID" value="XM_014322711.1"/>
</dbReference>
<evidence type="ECO:0000313" key="2">
    <source>
        <dbReference type="EMBL" id="EJT46942.1"/>
    </source>
</evidence>
<evidence type="ECO:0000256" key="1">
    <source>
        <dbReference type="SAM" id="MobiDB-lite"/>
    </source>
</evidence>
<feature type="compositionally biased region" description="Polar residues" evidence="1">
    <location>
        <begin position="29"/>
        <end position="45"/>
    </location>
</feature>
<feature type="compositionally biased region" description="Basic and acidic residues" evidence="1">
    <location>
        <begin position="48"/>
        <end position="62"/>
    </location>
</feature>
<organism evidence="2 3">
    <name type="scientific">Trichosporon asahii var. asahii (strain ATCC 90039 / CBS 2479 / JCM 2466 / KCTC 7840 / NBRC 103889/ NCYC 2677 / UAMH 7654)</name>
    <name type="common">Yeast</name>
    <dbReference type="NCBI Taxonomy" id="1186058"/>
    <lineage>
        <taxon>Eukaryota</taxon>
        <taxon>Fungi</taxon>
        <taxon>Dikarya</taxon>
        <taxon>Basidiomycota</taxon>
        <taxon>Agaricomycotina</taxon>
        <taxon>Tremellomycetes</taxon>
        <taxon>Trichosporonales</taxon>
        <taxon>Trichosporonaceae</taxon>
        <taxon>Trichosporon</taxon>
    </lineage>
</organism>
<feature type="region of interest" description="Disordered" evidence="1">
    <location>
        <begin position="112"/>
        <end position="209"/>
    </location>
</feature>
<dbReference type="Proteomes" id="UP000002748">
    <property type="component" value="Unassembled WGS sequence"/>
</dbReference>
<dbReference type="CDD" id="cd14688">
    <property type="entry name" value="bZIP_YAP"/>
    <property type="match status" value="1"/>
</dbReference>
<feature type="compositionally biased region" description="Low complexity" evidence="1">
    <location>
        <begin position="11"/>
        <end position="28"/>
    </location>
</feature>
<name>J6EVV8_TRIAS</name>
<evidence type="ECO:0008006" key="4">
    <source>
        <dbReference type="Google" id="ProtNLM"/>
    </source>
</evidence>
<accession>J6EVV8</accession>
<dbReference type="AlphaFoldDB" id="J6EVV8"/>
<feature type="compositionally biased region" description="Polar residues" evidence="1">
    <location>
        <begin position="173"/>
        <end position="207"/>
    </location>
</feature>
<dbReference type="EMBL" id="ALBS01000269">
    <property type="protein sequence ID" value="EJT46942.1"/>
    <property type="molecule type" value="Genomic_DNA"/>
</dbReference>
<feature type="compositionally biased region" description="Basic and acidic residues" evidence="1">
    <location>
        <begin position="136"/>
        <end position="151"/>
    </location>
</feature>
<feature type="region of interest" description="Disordered" evidence="1">
    <location>
        <begin position="246"/>
        <end position="322"/>
    </location>
</feature>
<protein>
    <recommendedName>
        <fullName evidence="4">BZIP domain-containing protein</fullName>
    </recommendedName>
</protein>
<dbReference type="SUPFAM" id="SSF57959">
    <property type="entry name" value="Leucine zipper domain"/>
    <property type="match status" value="1"/>
</dbReference>
<feature type="compositionally biased region" description="Polar residues" evidence="1">
    <location>
        <begin position="301"/>
        <end position="311"/>
    </location>
</feature>
<dbReference type="GeneID" id="25987847"/>
<dbReference type="KEGG" id="tasa:A1Q1_04334"/>
<dbReference type="VEuPathDB" id="FungiDB:A1Q1_04334"/>
<sequence length="454" mass="48513">MADAKPTQPVNGGTSAPSASPANNAGTNQPQTKPSGGSQSASTPEGGTAHKDRHEPRGRKPNDQLPPSRAREVQRAFRLRRAEHLATLEERILILETENSQLRALLALPEADRPKIGSGPTGRGKSLKDGGVPMSERVRARKEARARERIARGLPPDARLGESDTDDDRSSHGRSPSVTTAQNTLPTANQPSNNTPGQAAPQPNATTGAIPLFSSAADLPAPYNFNLPTPFQLPISPEPHFDYNTGNLDFKAPSPNPFPIFSMFDNNNNNNNNGDQNRQNQQQQQPQPQPPQLPGINQQPTPLTADSSKPSPMSPATGAGSVSQPDLLTRLKACCHLSDSHVVNDPGLLIFATRLCQSFPCPFGGSHPDSTPSDDPEQMLLEDAWRALKATLDPGGEADGENRINTGRMAAELVVRAGASRGNGQWIVCRFKEGMTIKKQLIQGLVAGFGGKLD</sequence>
<dbReference type="InterPro" id="IPR046347">
    <property type="entry name" value="bZIP_sf"/>
</dbReference>
<comment type="caution">
    <text evidence="2">The sequence shown here is derived from an EMBL/GenBank/DDBJ whole genome shotgun (WGS) entry which is preliminary data.</text>
</comment>
<dbReference type="OrthoDB" id="2552152at2759"/>
<dbReference type="GO" id="GO:0003700">
    <property type="term" value="F:DNA-binding transcription factor activity"/>
    <property type="evidence" value="ECO:0007669"/>
    <property type="project" value="InterPro"/>
</dbReference>
<reference evidence="2 3" key="1">
    <citation type="journal article" date="2012" name="Eukaryot. Cell">
        <title>Draft genome sequence of CBS 2479, the standard type strain of Trichosporon asahii.</title>
        <authorList>
            <person name="Yang R.Y."/>
            <person name="Li H.T."/>
            <person name="Zhu H."/>
            <person name="Zhou G.P."/>
            <person name="Wang M."/>
            <person name="Wang L."/>
        </authorList>
    </citation>
    <scope>NUCLEOTIDE SEQUENCE [LARGE SCALE GENOMIC DNA]</scope>
    <source>
        <strain evidence="3">ATCC 90039 / CBS 2479 / JCM 2466 / KCTC 7840 / NCYC 2677 / UAMH 7654</strain>
    </source>
</reference>
<evidence type="ECO:0000313" key="3">
    <source>
        <dbReference type="Proteomes" id="UP000002748"/>
    </source>
</evidence>
<feature type="region of interest" description="Disordered" evidence="1">
    <location>
        <begin position="1"/>
        <end position="74"/>
    </location>
</feature>
<dbReference type="Gene3D" id="1.20.5.170">
    <property type="match status" value="1"/>
</dbReference>
<dbReference type="HOGENOM" id="CLU_719649_0_0_1"/>
<gene>
    <name evidence="2" type="ORF">A1Q1_04334</name>
</gene>
<proteinExistence type="predicted"/>
<feature type="compositionally biased region" description="Low complexity" evidence="1">
    <location>
        <begin position="266"/>
        <end position="286"/>
    </location>
</feature>